<dbReference type="EMBL" id="NIDN02000016">
    <property type="protein sequence ID" value="RLM00405.1"/>
    <property type="molecule type" value="Genomic_DNA"/>
</dbReference>
<dbReference type="GO" id="GO:0016020">
    <property type="term" value="C:membrane"/>
    <property type="evidence" value="ECO:0007669"/>
    <property type="project" value="UniProtKB-SubCell"/>
</dbReference>
<feature type="domain" description="Major facilitator superfamily (MFS) profile" evidence="5">
    <location>
        <begin position="70"/>
        <end position="460"/>
    </location>
</feature>
<reference evidence="6 7" key="1">
    <citation type="submission" date="2018-08" db="EMBL/GenBank/DDBJ databases">
        <title>Draft genome sequences of two Aspergillus turcosus clinical strains isolated from bronchoalveolar lavage fluid: one azole-susceptible and the other azole-resistant.</title>
        <authorList>
            <person name="Parent-Michaud M."/>
            <person name="Dufresne P.J."/>
            <person name="Fournier E."/>
            <person name="Martineau C."/>
            <person name="Moreira S."/>
            <person name="Perkins V."/>
            <person name="De Repentigny L."/>
            <person name="Dufresne S.F."/>
        </authorList>
    </citation>
    <scope>NUCLEOTIDE SEQUENCE [LARGE SCALE GENOMIC DNA]</scope>
    <source>
        <strain evidence="6">HMR AF 1038</strain>
    </source>
</reference>
<dbReference type="OrthoDB" id="6509908at2759"/>
<dbReference type="InterPro" id="IPR011701">
    <property type="entry name" value="MFS"/>
</dbReference>
<dbReference type="InterPro" id="IPR020846">
    <property type="entry name" value="MFS_dom"/>
</dbReference>
<evidence type="ECO:0000256" key="4">
    <source>
        <dbReference type="SAM" id="Phobius"/>
    </source>
</evidence>
<feature type="transmembrane region" description="Helical" evidence="4">
    <location>
        <begin position="196"/>
        <end position="216"/>
    </location>
</feature>
<evidence type="ECO:0000256" key="2">
    <source>
        <dbReference type="ARBA" id="ARBA00006727"/>
    </source>
</evidence>
<proteinExistence type="inferred from homology"/>
<keyword evidence="4" id="KW-1133">Transmembrane helix</keyword>
<evidence type="ECO:0000256" key="1">
    <source>
        <dbReference type="ARBA" id="ARBA00004141"/>
    </source>
</evidence>
<comment type="similarity">
    <text evidence="2">Belongs to the major facilitator superfamily. Monocarboxylate porter (TC 2.A.1.13) family.</text>
</comment>
<dbReference type="PANTHER" id="PTHR11360">
    <property type="entry name" value="MONOCARBOXYLATE TRANSPORTER"/>
    <property type="match status" value="1"/>
</dbReference>
<organism evidence="6 7">
    <name type="scientific">Aspergillus turcosus</name>
    <dbReference type="NCBI Taxonomy" id="1245748"/>
    <lineage>
        <taxon>Eukaryota</taxon>
        <taxon>Fungi</taxon>
        <taxon>Dikarya</taxon>
        <taxon>Ascomycota</taxon>
        <taxon>Pezizomycotina</taxon>
        <taxon>Eurotiomycetes</taxon>
        <taxon>Eurotiomycetidae</taxon>
        <taxon>Eurotiales</taxon>
        <taxon>Aspergillaceae</taxon>
        <taxon>Aspergillus</taxon>
        <taxon>Aspergillus subgen. Fumigati</taxon>
    </lineage>
</organism>
<feature type="transmembrane region" description="Helical" evidence="4">
    <location>
        <begin position="433"/>
        <end position="454"/>
    </location>
</feature>
<dbReference type="Gene3D" id="1.20.1250.20">
    <property type="entry name" value="MFS general substrate transporter like domains"/>
    <property type="match status" value="1"/>
</dbReference>
<dbReference type="SUPFAM" id="SSF103473">
    <property type="entry name" value="MFS general substrate transporter"/>
    <property type="match status" value="1"/>
</dbReference>
<keyword evidence="4" id="KW-0812">Transmembrane</keyword>
<keyword evidence="4" id="KW-0472">Membrane</keyword>
<feature type="transmembrane region" description="Helical" evidence="4">
    <location>
        <begin position="335"/>
        <end position="355"/>
    </location>
</feature>
<feature type="transmembrane region" description="Helical" evidence="4">
    <location>
        <begin position="361"/>
        <end position="388"/>
    </location>
</feature>
<gene>
    <name evidence="6" type="ORF">CFD26_108367</name>
</gene>
<feature type="transmembrane region" description="Helical" evidence="4">
    <location>
        <begin position="68"/>
        <end position="89"/>
    </location>
</feature>
<feature type="transmembrane region" description="Helical" evidence="4">
    <location>
        <begin position="400"/>
        <end position="421"/>
    </location>
</feature>
<dbReference type="Proteomes" id="UP000215289">
    <property type="component" value="Unassembled WGS sequence"/>
</dbReference>
<evidence type="ECO:0000313" key="7">
    <source>
        <dbReference type="Proteomes" id="UP000215289"/>
    </source>
</evidence>
<feature type="transmembrane region" description="Helical" evidence="4">
    <location>
        <begin position="228"/>
        <end position="248"/>
    </location>
</feature>
<evidence type="ECO:0000256" key="3">
    <source>
        <dbReference type="SAM" id="MobiDB-lite"/>
    </source>
</evidence>
<feature type="transmembrane region" description="Helical" evidence="4">
    <location>
        <begin position="163"/>
        <end position="184"/>
    </location>
</feature>
<dbReference type="CDD" id="cd17352">
    <property type="entry name" value="MFS_MCT_SLC16"/>
    <property type="match status" value="1"/>
</dbReference>
<feature type="region of interest" description="Disordered" evidence="3">
    <location>
        <begin position="1"/>
        <end position="45"/>
    </location>
</feature>
<dbReference type="PANTHER" id="PTHR11360:SF252">
    <property type="entry name" value="MAJOR FACILITATOR SUPERFAMILY (MFS) PROFILE DOMAIN-CONTAINING PROTEIN-RELATED"/>
    <property type="match status" value="1"/>
</dbReference>
<protein>
    <recommendedName>
        <fullName evidence="5">Major facilitator superfamily (MFS) profile domain-containing protein</fullName>
    </recommendedName>
</protein>
<dbReference type="InterPro" id="IPR050327">
    <property type="entry name" value="Proton-linked_MCT"/>
</dbReference>
<dbReference type="PROSITE" id="PS50850">
    <property type="entry name" value="MFS"/>
    <property type="match status" value="1"/>
</dbReference>
<evidence type="ECO:0000259" key="5">
    <source>
        <dbReference type="PROSITE" id="PS50850"/>
    </source>
</evidence>
<feature type="transmembrane region" description="Helical" evidence="4">
    <location>
        <begin position="512"/>
        <end position="528"/>
    </location>
</feature>
<accession>A0A421DE57</accession>
<feature type="transmembrane region" description="Helical" evidence="4">
    <location>
        <begin position="307"/>
        <end position="328"/>
    </location>
</feature>
<dbReference type="GO" id="GO:0022857">
    <property type="term" value="F:transmembrane transporter activity"/>
    <property type="evidence" value="ECO:0007669"/>
    <property type="project" value="InterPro"/>
</dbReference>
<comment type="subcellular location">
    <subcellularLocation>
        <location evidence="1">Membrane</location>
        <topology evidence="1">Multi-pass membrane protein</topology>
    </subcellularLocation>
</comment>
<feature type="transmembrane region" description="Helical" evidence="4">
    <location>
        <begin position="138"/>
        <end position="157"/>
    </location>
</feature>
<dbReference type="InterPro" id="IPR036259">
    <property type="entry name" value="MFS_trans_sf"/>
</dbReference>
<evidence type="ECO:0000313" key="6">
    <source>
        <dbReference type="EMBL" id="RLM00405.1"/>
    </source>
</evidence>
<feature type="transmembrane region" description="Helical" evidence="4">
    <location>
        <begin position="109"/>
        <end position="131"/>
    </location>
</feature>
<name>A0A421DE57_9EURO</name>
<comment type="caution">
    <text evidence="6">The sequence shown here is derived from an EMBL/GenBank/DDBJ whole genome shotgun (WGS) entry which is preliminary data.</text>
</comment>
<feature type="transmembrane region" description="Helical" evidence="4">
    <location>
        <begin position="269"/>
        <end position="287"/>
    </location>
</feature>
<feature type="transmembrane region" description="Helical" evidence="4">
    <location>
        <begin position="575"/>
        <end position="596"/>
    </location>
</feature>
<dbReference type="Pfam" id="PF07690">
    <property type="entry name" value="MFS_1"/>
    <property type="match status" value="1"/>
</dbReference>
<dbReference type="AlphaFoldDB" id="A0A421DE57"/>
<keyword evidence="7" id="KW-1185">Reference proteome</keyword>
<sequence>MATITPRETGRLQTPLRGVGEDPDQDISGMGTIEKGDPPSLQPDEAVPVQTEDAVEAVVPVPNGGLQAWLSVLAGFCVFVNSWGLLASYGAFQEFYQTVLLTSQSPSSISWVGSVQATLIVMVGVVTGPLVDSGYLRVLITVGMILVVFGIMMTSLATQYYQILLAQGFCVGIGGGIAYIPAMVVISSHFTTKRPIAIGCAAIGSSVGSVVFPIMFRQLQPRIGFPWTVRSIGFINLLLGLLTCLILCRKPGKKTRTRSMIEWRAFTDLPFVLFSTSLTCVMLAYYIPLFYVPSYARTRLHTTRSLAFYMVAIINGASAFGRVVPYLLSAYIPPIAILFLGVAGSALAMFTWIAATTLPGFIVWACYWGFLSGVLVTAPTAIIGHPALCPDPNYLGTRMGMMWGISSLGSLVGTPIAGALVDLSDADFLSAQVFAGCLMVGGVMLQLWPVLVVMKHDLDRGLARREVDGRCKRRICQPPIGSCAQNVSRPGTTVSVSTQPCVSQLLIGFKSLDPFSAVSCGSVVFLLSDSVNLDDRNNRTEYTTTPQVPQQDCNASNANSSACEKPVSAFLTTGVPGIIVGVLVLIAICVCCYLLYRNKKRDAREAEEARRWNLDR</sequence>